<dbReference type="PROSITE" id="PS51128">
    <property type="entry name" value="ZF_DKSA_2"/>
    <property type="match status" value="1"/>
</dbReference>
<dbReference type="PANTHER" id="PTHR38777">
    <property type="entry name" value="FELS-2 PROPHAGE PROTEIN"/>
    <property type="match status" value="1"/>
</dbReference>
<accession>A0A0N8QAU1</accession>
<dbReference type="PATRIC" id="fig|199198.5.peg.2174"/>
<evidence type="ECO:0000256" key="3">
    <source>
        <dbReference type="ARBA" id="ARBA00022833"/>
    </source>
</evidence>
<dbReference type="Pfam" id="PF01258">
    <property type="entry name" value="zf-dskA_traR"/>
    <property type="match status" value="1"/>
</dbReference>
<dbReference type="SUPFAM" id="SSF57716">
    <property type="entry name" value="Glucocorticoid receptor-like (DNA-binding domain)"/>
    <property type="match status" value="1"/>
</dbReference>
<dbReference type="InterPro" id="IPR000962">
    <property type="entry name" value="Znf_DskA_TraR"/>
</dbReference>
<keyword evidence="2" id="KW-0863">Zinc-finger</keyword>
<dbReference type="AlphaFoldDB" id="A0A0N8QAU1"/>
<evidence type="ECO:0000313" key="7">
    <source>
        <dbReference type="Proteomes" id="UP000050297"/>
    </source>
</evidence>
<reference evidence="6 7" key="1">
    <citation type="submission" date="2015-09" db="EMBL/GenBank/DDBJ databases">
        <title>Genome announcement of multiple Pseudomonas syringae strains.</title>
        <authorList>
            <person name="Thakur S."/>
            <person name="Wang P.W."/>
            <person name="Gong Y."/>
            <person name="Weir B.S."/>
            <person name="Guttman D.S."/>
        </authorList>
    </citation>
    <scope>NUCLEOTIDE SEQUENCE [LARGE SCALE GENOMIC DNA]</scope>
    <source>
        <strain evidence="6 7">ICMP2802</strain>
    </source>
</reference>
<proteinExistence type="predicted"/>
<organism evidence="6 7">
    <name type="scientific">Pseudomonas syringae pv. aceris</name>
    <dbReference type="NCBI Taxonomy" id="199198"/>
    <lineage>
        <taxon>Bacteria</taxon>
        <taxon>Pseudomonadati</taxon>
        <taxon>Pseudomonadota</taxon>
        <taxon>Gammaproteobacteria</taxon>
        <taxon>Pseudomonadales</taxon>
        <taxon>Pseudomonadaceae</taxon>
        <taxon>Pseudomonas</taxon>
        <taxon>Pseudomonas syringae</taxon>
    </lineage>
</organism>
<evidence type="ECO:0000313" key="6">
    <source>
        <dbReference type="EMBL" id="KPW12134.1"/>
    </source>
</evidence>
<evidence type="ECO:0000259" key="5">
    <source>
        <dbReference type="Pfam" id="PF01258"/>
    </source>
</evidence>
<protein>
    <submittedName>
        <fullName evidence="6">TraR/DksA family transcriptional regulator</fullName>
    </submittedName>
</protein>
<feature type="domain" description="Zinc finger DksA/TraR C4-type" evidence="5">
    <location>
        <begin position="76"/>
        <end position="107"/>
    </location>
</feature>
<dbReference type="Proteomes" id="UP000050297">
    <property type="component" value="Unassembled WGS sequence"/>
</dbReference>
<dbReference type="GO" id="GO:1900378">
    <property type="term" value="P:positive regulation of secondary metabolite biosynthetic process"/>
    <property type="evidence" value="ECO:0007669"/>
    <property type="project" value="TreeGrafter"/>
</dbReference>
<dbReference type="Gene3D" id="1.20.120.910">
    <property type="entry name" value="DksA, coiled-coil domain"/>
    <property type="match status" value="1"/>
</dbReference>
<gene>
    <name evidence="6" type="ORF">ALO91_101201</name>
</gene>
<dbReference type="PANTHER" id="PTHR38777:SF1">
    <property type="entry name" value="DNAK SUPPRESSOR PROTEIN"/>
    <property type="match status" value="1"/>
</dbReference>
<dbReference type="GO" id="GO:0008270">
    <property type="term" value="F:zinc ion binding"/>
    <property type="evidence" value="ECO:0007669"/>
    <property type="project" value="UniProtKB-KW"/>
</dbReference>
<dbReference type="EMBL" id="LJPM01000514">
    <property type="protein sequence ID" value="KPW12134.1"/>
    <property type="molecule type" value="Genomic_DNA"/>
</dbReference>
<sequence length="109" mass="12690">MLPTVYGNCTKSLCWRSRAMTSFVRCWASWPALVWRWRIAPMADDIDRATEQAQYLLDVALFKHRRIPTSLVSSQFCEDCDDPIPEPRRAAIVGCETCIHCQSLREQRR</sequence>
<name>A0A0N8QAU1_PSESX</name>
<feature type="zinc finger region" description="dksA C4-type" evidence="4">
    <location>
        <begin position="77"/>
        <end position="101"/>
    </location>
</feature>
<evidence type="ECO:0000256" key="2">
    <source>
        <dbReference type="ARBA" id="ARBA00022771"/>
    </source>
</evidence>
<evidence type="ECO:0000256" key="1">
    <source>
        <dbReference type="ARBA" id="ARBA00022723"/>
    </source>
</evidence>
<comment type="caution">
    <text evidence="6">The sequence shown here is derived from an EMBL/GenBank/DDBJ whole genome shotgun (WGS) entry which is preliminary data.</text>
</comment>
<keyword evidence="3" id="KW-0862">Zinc</keyword>
<keyword evidence="1" id="KW-0479">Metal-binding</keyword>
<evidence type="ECO:0000256" key="4">
    <source>
        <dbReference type="PROSITE-ProRule" id="PRU00510"/>
    </source>
</evidence>